<dbReference type="SMART" id="SM00349">
    <property type="entry name" value="KRAB"/>
    <property type="match status" value="1"/>
</dbReference>
<dbReference type="STRING" id="9669.ENSMPUP00000005497"/>
<evidence type="ECO:0000256" key="5">
    <source>
        <dbReference type="ARBA" id="ARBA00022737"/>
    </source>
</evidence>
<dbReference type="GO" id="GO:0008270">
    <property type="term" value="F:zinc ion binding"/>
    <property type="evidence" value="ECO:0007669"/>
    <property type="project" value="UniProtKB-KW"/>
</dbReference>
<dbReference type="GO" id="GO:0005634">
    <property type="term" value="C:nucleus"/>
    <property type="evidence" value="ECO:0007669"/>
    <property type="project" value="UniProtKB-SubCell"/>
</dbReference>
<dbReference type="PROSITE" id="PS50157">
    <property type="entry name" value="ZINC_FINGER_C2H2_2"/>
    <property type="match status" value="4"/>
</dbReference>
<evidence type="ECO:0000256" key="10">
    <source>
        <dbReference type="ARBA" id="ARBA00023163"/>
    </source>
</evidence>
<dbReference type="EMBL" id="AEYP01062648">
    <property type="status" value="NOT_ANNOTATED_CDS"/>
    <property type="molecule type" value="Genomic_DNA"/>
</dbReference>
<keyword evidence="4" id="KW-0479">Metal-binding</keyword>
<evidence type="ECO:0000256" key="11">
    <source>
        <dbReference type="ARBA" id="ARBA00023242"/>
    </source>
</evidence>
<dbReference type="InterPro" id="IPR036051">
    <property type="entry name" value="KRAB_dom_sf"/>
</dbReference>
<dbReference type="Ensembl" id="ENSMPUT00000005589.1">
    <property type="protein sequence ID" value="ENSMPUP00000005497.1"/>
    <property type="gene ID" value="ENSMPUG00000005539.1"/>
</dbReference>
<dbReference type="GeneTree" id="ENSGT00940000162016"/>
<dbReference type="HOGENOM" id="CLU_002678_0_7_1"/>
<dbReference type="InParanoid" id="M3Y2E6"/>
<evidence type="ECO:0000313" key="15">
    <source>
        <dbReference type="Ensembl" id="ENSMPUP00000005497.1"/>
    </source>
</evidence>
<protein>
    <recommendedName>
        <fullName evidence="16">Zinc finger protein 14 homolog</fullName>
    </recommendedName>
</protein>
<dbReference type="SMART" id="SM00355">
    <property type="entry name" value="ZnF_C2H2"/>
    <property type="match status" value="4"/>
</dbReference>
<evidence type="ECO:0000259" key="13">
    <source>
        <dbReference type="PROSITE" id="PS50157"/>
    </source>
</evidence>
<feature type="domain" description="C2H2-type" evidence="13">
    <location>
        <begin position="235"/>
        <end position="262"/>
    </location>
</feature>
<evidence type="ECO:0008006" key="16">
    <source>
        <dbReference type="Google" id="ProtNLM"/>
    </source>
</evidence>
<proteinExistence type="inferred from homology"/>
<dbReference type="GO" id="GO:0000981">
    <property type="term" value="F:DNA-binding transcription factor activity, RNA polymerase II-specific"/>
    <property type="evidence" value="ECO:0007669"/>
    <property type="project" value="TreeGrafter"/>
</dbReference>
<dbReference type="InterPro" id="IPR050752">
    <property type="entry name" value="C2H2-ZF_domain"/>
</dbReference>
<evidence type="ECO:0000256" key="1">
    <source>
        <dbReference type="ARBA" id="ARBA00003767"/>
    </source>
</evidence>
<evidence type="ECO:0000256" key="3">
    <source>
        <dbReference type="ARBA" id="ARBA00006991"/>
    </source>
</evidence>
<dbReference type="FunFam" id="3.30.160.60:FF:000020">
    <property type="entry name" value="Zinc finger protein 14 homolog"/>
    <property type="match status" value="1"/>
</dbReference>
<dbReference type="FunFam" id="3.30.160.60:FF:000416">
    <property type="entry name" value="zinc finger protein 879 isoform X1"/>
    <property type="match status" value="1"/>
</dbReference>
<evidence type="ECO:0000256" key="4">
    <source>
        <dbReference type="ARBA" id="ARBA00022723"/>
    </source>
</evidence>
<feature type="domain" description="C2H2-type" evidence="13">
    <location>
        <begin position="263"/>
        <end position="290"/>
    </location>
</feature>
<keyword evidence="5" id="KW-0677">Repeat</keyword>
<name>M3Y2E6_MUSPF</name>
<dbReference type="EMBL" id="AEYP01062649">
    <property type="status" value="NOT_ANNOTATED_CDS"/>
    <property type="molecule type" value="Genomic_DNA"/>
</dbReference>
<dbReference type="EMBL" id="AEYP01062651">
    <property type="status" value="NOT_ANNOTATED_CDS"/>
    <property type="molecule type" value="Genomic_DNA"/>
</dbReference>
<dbReference type="Pfam" id="PF01352">
    <property type="entry name" value="KRAB"/>
    <property type="match status" value="1"/>
</dbReference>
<dbReference type="Gene3D" id="3.30.160.60">
    <property type="entry name" value="Classic Zinc Finger"/>
    <property type="match status" value="4"/>
</dbReference>
<accession>M3Y2E6</accession>
<comment type="subcellular location">
    <subcellularLocation>
        <location evidence="2">Nucleus</location>
    </subcellularLocation>
</comment>
<dbReference type="eggNOG" id="KOG1721">
    <property type="taxonomic scope" value="Eukaryota"/>
</dbReference>
<reference evidence="15" key="1">
    <citation type="submission" date="2024-06" db="UniProtKB">
        <authorList>
            <consortium name="Ensembl"/>
        </authorList>
    </citation>
    <scope>IDENTIFICATION</scope>
</reference>
<keyword evidence="6 12" id="KW-0863">Zinc-finger</keyword>
<comment type="function">
    <text evidence="1">May be involved in transcriptional regulation.</text>
</comment>
<dbReference type="InterPro" id="IPR036236">
    <property type="entry name" value="Znf_C2H2_sf"/>
</dbReference>
<keyword evidence="9" id="KW-0238">DNA-binding</keyword>
<dbReference type="EMBL" id="AEYP01062650">
    <property type="status" value="NOT_ANNOTATED_CDS"/>
    <property type="molecule type" value="Genomic_DNA"/>
</dbReference>
<feature type="domain" description="C2H2-type" evidence="13">
    <location>
        <begin position="207"/>
        <end position="234"/>
    </location>
</feature>
<dbReference type="PANTHER" id="PTHR24384:SF235">
    <property type="entry name" value="ZINC FINGER PROTEIN 519"/>
    <property type="match status" value="1"/>
</dbReference>
<dbReference type="FunFam" id="3.30.160.60:FF:001014">
    <property type="entry name" value="Zinc finger protein 597"/>
    <property type="match status" value="1"/>
</dbReference>
<keyword evidence="11" id="KW-0539">Nucleus</keyword>
<evidence type="ECO:0000256" key="8">
    <source>
        <dbReference type="ARBA" id="ARBA00023015"/>
    </source>
</evidence>
<evidence type="ECO:0000256" key="6">
    <source>
        <dbReference type="ARBA" id="ARBA00022771"/>
    </source>
</evidence>
<dbReference type="Pfam" id="PF00096">
    <property type="entry name" value="zf-C2H2"/>
    <property type="match status" value="4"/>
</dbReference>
<dbReference type="SUPFAM" id="SSF57667">
    <property type="entry name" value="beta-beta-alpha zinc fingers"/>
    <property type="match status" value="2"/>
</dbReference>
<feature type="domain" description="KRAB" evidence="14">
    <location>
        <begin position="13"/>
        <end position="85"/>
    </location>
</feature>
<sequence length="296" mass="35327">MTCGVLLPWAGSVTFRDVAIDFSQEEWEFLDSAQRDLYRDVMWENYSNFISLAEPSISKPDVITLLDEGKEPWMVVREGTRRHCSDLESRYRTNTLSPEKDIYEIYSFQWEIMERIKSYNLQDSIFRNDWECKGKSEEQKESQGRYFGQVKITSEKMTTYKKHNFLAEYQRVHNGEKLYECKECRKTFIRRSTLSQHLRIHTGEKPYKCKECGQAFRQRAHLIRHHKLHTGEKPYECKECGKAFTVLQELTQHQRLHTGEKPYECKECGKAFRVHQQLARHQRIHTECEQMLPLPQ</sequence>
<dbReference type="SUPFAM" id="SSF109640">
    <property type="entry name" value="KRAB domain (Kruppel-associated box)"/>
    <property type="match status" value="1"/>
</dbReference>
<keyword evidence="8" id="KW-0805">Transcription regulation</keyword>
<dbReference type="GO" id="GO:0000978">
    <property type="term" value="F:RNA polymerase II cis-regulatory region sequence-specific DNA binding"/>
    <property type="evidence" value="ECO:0007669"/>
    <property type="project" value="TreeGrafter"/>
</dbReference>
<evidence type="ECO:0000256" key="2">
    <source>
        <dbReference type="ARBA" id="ARBA00004123"/>
    </source>
</evidence>
<dbReference type="Gene3D" id="6.10.140.140">
    <property type="match status" value="1"/>
</dbReference>
<dbReference type="PROSITE" id="PS50805">
    <property type="entry name" value="KRAB"/>
    <property type="match status" value="1"/>
</dbReference>
<evidence type="ECO:0000256" key="12">
    <source>
        <dbReference type="PROSITE-ProRule" id="PRU00042"/>
    </source>
</evidence>
<evidence type="ECO:0000256" key="9">
    <source>
        <dbReference type="ARBA" id="ARBA00023125"/>
    </source>
</evidence>
<dbReference type="InterPro" id="IPR001909">
    <property type="entry name" value="KRAB"/>
</dbReference>
<comment type="similarity">
    <text evidence="3">Belongs to the krueppel C2H2-type zinc-finger protein family.</text>
</comment>
<dbReference type="FunFam" id="3.30.160.60:FF:001174">
    <property type="entry name" value="zinc finger protein 527 isoform X1"/>
    <property type="match status" value="1"/>
</dbReference>
<evidence type="ECO:0000259" key="14">
    <source>
        <dbReference type="PROSITE" id="PS50805"/>
    </source>
</evidence>
<dbReference type="PANTHER" id="PTHR24384">
    <property type="entry name" value="FINGER PUTATIVE TRANSCRIPTION FACTOR FAMILY-RELATED"/>
    <property type="match status" value="1"/>
</dbReference>
<dbReference type="InterPro" id="IPR013087">
    <property type="entry name" value="Znf_C2H2_type"/>
</dbReference>
<keyword evidence="7" id="KW-0862">Zinc</keyword>
<feature type="domain" description="C2H2-type" evidence="13">
    <location>
        <begin position="179"/>
        <end position="206"/>
    </location>
</feature>
<dbReference type="AlphaFoldDB" id="M3Y2E6"/>
<organism evidence="15">
    <name type="scientific">Mustela putorius furo</name>
    <name type="common">European domestic ferret</name>
    <name type="synonym">Mustela furo</name>
    <dbReference type="NCBI Taxonomy" id="9669"/>
    <lineage>
        <taxon>Eukaryota</taxon>
        <taxon>Metazoa</taxon>
        <taxon>Chordata</taxon>
        <taxon>Craniata</taxon>
        <taxon>Vertebrata</taxon>
        <taxon>Euteleostomi</taxon>
        <taxon>Mammalia</taxon>
        <taxon>Eutheria</taxon>
        <taxon>Laurasiatheria</taxon>
        <taxon>Carnivora</taxon>
        <taxon>Caniformia</taxon>
        <taxon>Musteloidea</taxon>
        <taxon>Mustelidae</taxon>
        <taxon>Mustelinae</taxon>
        <taxon>Mustela</taxon>
    </lineage>
</organism>
<dbReference type="CDD" id="cd07765">
    <property type="entry name" value="KRAB_A-box"/>
    <property type="match status" value="1"/>
</dbReference>
<dbReference type="PROSITE" id="PS00028">
    <property type="entry name" value="ZINC_FINGER_C2H2_1"/>
    <property type="match status" value="4"/>
</dbReference>
<dbReference type="EMBL" id="AEYP01062647">
    <property type="status" value="NOT_ANNOTATED_CDS"/>
    <property type="molecule type" value="Genomic_DNA"/>
</dbReference>
<dbReference type="OMA" id="RIHTECE"/>
<evidence type="ECO:0000256" key="7">
    <source>
        <dbReference type="ARBA" id="ARBA00022833"/>
    </source>
</evidence>
<keyword evidence="10" id="KW-0804">Transcription</keyword>